<feature type="binding site" evidence="10">
    <location>
        <position position="21"/>
    </location>
    <ligand>
        <name>Zn(2+)</name>
        <dbReference type="ChEBI" id="CHEBI:29105"/>
        <label>1</label>
    </ligand>
</feature>
<dbReference type="GO" id="GO:0008270">
    <property type="term" value="F:zinc ion binding"/>
    <property type="evidence" value="ECO:0007669"/>
    <property type="project" value="UniProtKB-KW"/>
</dbReference>
<evidence type="ECO:0000256" key="11">
    <source>
        <dbReference type="PIRSR" id="PIRSR005586-2"/>
    </source>
</evidence>
<dbReference type="Proteomes" id="UP000694409">
    <property type="component" value="Unassembled WGS sequence"/>
</dbReference>
<evidence type="ECO:0000256" key="10">
    <source>
        <dbReference type="PIRSR" id="PIRSR005586-1"/>
    </source>
</evidence>
<feature type="binding site" evidence="10">
    <location>
        <position position="79"/>
    </location>
    <ligand>
        <name>Zn(2+)</name>
        <dbReference type="ChEBI" id="CHEBI:29105"/>
        <label>2</label>
    </ligand>
</feature>
<dbReference type="CDD" id="cd10507">
    <property type="entry name" value="Zn-ribbon_RPA12"/>
    <property type="match status" value="1"/>
</dbReference>
<dbReference type="PIRSF" id="PIRSF005586">
    <property type="entry name" value="RNApol_RpoM"/>
    <property type="match status" value="1"/>
</dbReference>
<feature type="binding site" evidence="10">
    <location>
        <position position="110"/>
    </location>
    <ligand>
        <name>Zn(2+)</name>
        <dbReference type="ChEBI" id="CHEBI:29105"/>
        <label>2</label>
    </ligand>
</feature>
<evidence type="ECO:0000256" key="2">
    <source>
        <dbReference type="ARBA" id="ARBA00022478"/>
    </source>
</evidence>
<evidence type="ECO:0000256" key="6">
    <source>
        <dbReference type="ARBA" id="ARBA00023163"/>
    </source>
</evidence>
<keyword evidence="2 9" id="KW-0240">DNA-directed RNA polymerase</keyword>
<evidence type="ECO:0000256" key="9">
    <source>
        <dbReference type="PIRNR" id="PIRNR005586"/>
    </source>
</evidence>
<evidence type="ECO:0000256" key="4">
    <source>
        <dbReference type="ARBA" id="ARBA00022771"/>
    </source>
</evidence>
<dbReference type="AlphaFoldDB" id="A0A8C9MZG8"/>
<reference evidence="13" key="2">
    <citation type="submission" date="2025-09" db="UniProtKB">
        <authorList>
            <consortium name="Ensembl"/>
        </authorList>
    </citation>
    <scope>IDENTIFICATION</scope>
</reference>
<dbReference type="InterPro" id="IPR001222">
    <property type="entry name" value="Znf_TFIIS"/>
</dbReference>
<keyword evidence="14" id="KW-1185">Reference proteome</keyword>
<feature type="binding site" evidence="10">
    <location>
        <position position="107"/>
    </location>
    <ligand>
        <name>Zn(2+)</name>
        <dbReference type="ChEBI" id="CHEBI:29105"/>
        <label>2</label>
    </ligand>
</feature>
<dbReference type="Ensembl" id="ENSSCAT00000011710.1">
    <property type="protein sequence ID" value="ENSSCAP00000010356.1"/>
    <property type="gene ID" value="ENSSCAG00000007863.1"/>
</dbReference>
<sequence>MEPPAPLPSRFRSRPEFCPECGSVLPRPGPPSSLPCPRCPFSILCSGLTSKTPKKNQNTKKITEKIPKICKIPSKSQSCPRCSHLGMWFHTRQMRSADEGQTVFYTCPRCSPKISL</sequence>
<evidence type="ECO:0000256" key="8">
    <source>
        <dbReference type="ARBA" id="ARBA00044497"/>
    </source>
</evidence>
<dbReference type="GeneTree" id="ENSGT00390000008126"/>
<keyword evidence="3 10" id="KW-0479">Metal-binding</keyword>
<dbReference type="InterPro" id="IPR012164">
    <property type="entry name" value="Rpa12/Rpb9/Rpc10/TFS"/>
</dbReference>
<reference evidence="13" key="1">
    <citation type="submission" date="2025-08" db="UniProtKB">
        <authorList>
            <consortium name="Ensembl"/>
        </authorList>
    </citation>
    <scope>IDENTIFICATION</scope>
</reference>
<dbReference type="InterPro" id="IPR019761">
    <property type="entry name" value="DNA-dir_RNA_pol-M_15_CS"/>
</dbReference>
<evidence type="ECO:0000313" key="13">
    <source>
        <dbReference type="Ensembl" id="ENSSCAP00000010356.1"/>
    </source>
</evidence>
<dbReference type="PANTHER" id="PTHR11239:SF14">
    <property type="entry name" value="DNA-DIRECTED RNA POLYMERASE I SUBUNIT RPA12"/>
    <property type="match status" value="1"/>
</dbReference>
<dbReference type="GO" id="GO:0003899">
    <property type="term" value="F:DNA-directed RNA polymerase activity"/>
    <property type="evidence" value="ECO:0007669"/>
    <property type="project" value="InterPro"/>
</dbReference>
<dbReference type="GO" id="GO:0003676">
    <property type="term" value="F:nucleic acid binding"/>
    <property type="evidence" value="ECO:0007669"/>
    <property type="project" value="InterPro"/>
</dbReference>
<evidence type="ECO:0000259" key="12">
    <source>
        <dbReference type="PROSITE" id="PS51133"/>
    </source>
</evidence>
<keyword evidence="7 9" id="KW-0539">Nucleus</keyword>
<feature type="binding site" evidence="10">
    <location>
        <position position="36"/>
    </location>
    <ligand>
        <name>Zn(2+)</name>
        <dbReference type="ChEBI" id="CHEBI:29105"/>
        <label>1</label>
    </ligand>
</feature>
<dbReference type="SMART" id="SM00440">
    <property type="entry name" value="ZnF_C2C2"/>
    <property type="match status" value="1"/>
</dbReference>
<evidence type="ECO:0000256" key="7">
    <source>
        <dbReference type="ARBA" id="ARBA00023242"/>
    </source>
</evidence>
<dbReference type="Gene3D" id="2.20.25.10">
    <property type="match status" value="1"/>
</dbReference>
<dbReference type="SUPFAM" id="SSF57783">
    <property type="entry name" value="Zinc beta-ribbon"/>
    <property type="match status" value="1"/>
</dbReference>
<evidence type="ECO:0000256" key="5">
    <source>
        <dbReference type="ARBA" id="ARBA00022833"/>
    </source>
</evidence>
<protein>
    <recommendedName>
        <fullName evidence="9">DNA-directed RNA polymerase subunit</fullName>
    </recommendedName>
</protein>
<dbReference type="PANTHER" id="PTHR11239">
    <property type="entry name" value="DNA-DIRECTED RNA POLYMERASE"/>
    <property type="match status" value="1"/>
</dbReference>
<evidence type="ECO:0000313" key="14">
    <source>
        <dbReference type="Proteomes" id="UP000694409"/>
    </source>
</evidence>
<keyword evidence="4 11" id="KW-0863">Zinc-finger</keyword>
<comment type="similarity">
    <text evidence="9">Belongs to the archaeal rpoM/eukaryotic RPA12/RPB9/RPC11 RNA polymerase family.</text>
</comment>
<feature type="binding site" evidence="10">
    <location>
        <position position="82"/>
    </location>
    <ligand>
        <name>Zn(2+)</name>
        <dbReference type="ChEBI" id="CHEBI:29105"/>
        <label>2</label>
    </ligand>
</feature>
<comment type="function">
    <text evidence="9">DNA-dependent RNA polymerase catalyzes the transcription of DNA into RNA using the four ribonucleoside triphosphates as substrates.</text>
</comment>
<feature type="domain" description="TFIIS-type" evidence="12">
    <location>
        <begin position="75"/>
        <end position="115"/>
    </location>
</feature>
<name>A0A8C9MZG8_SERCA</name>
<dbReference type="GO" id="GO:0005736">
    <property type="term" value="C:RNA polymerase I complex"/>
    <property type="evidence" value="ECO:0007669"/>
    <property type="project" value="TreeGrafter"/>
</dbReference>
<comment type="function">
    <text evidence="8">Core component of RNA polymerase I (Pol I), a DNA-dependent RNA polymerase which synthesizes ribosomal RNA precursors using the four ribonucleoside triphosphates as substrates. Can mediate Pol I proofreading of the nascent RNA transcript. Anchors into the Pol I active site to monitor transcription fidelity and cleave mis-incorporated 5'-ribonucleotides.</text>
</comment>
<comment type="subcellular location">
    <subcellularLocation>
        <location evidence="1">Nucleus</location>
        <location evidence="1">Nucleolus</location>
    </subcellularLocation>
</comment>
<dbReference type="PROSITE" id="PS51133">
    <property type="entry name" value="ZF_TFIIS_2"/>
    <property type="match status" value="1"/>
</dbReference>
<proteinExistence type="inferred from homology"/>
<dbReference type="GO" id="GO:0006363">
    <property type="term" value="P:termination of RNA polymerase I transcription"/>
    <property type="evidence" value="ECO:0007669"/>
    <property type="project" value="TreeGrafter"/>
</dbReference>
<evidence type="ECO:0000256" key="3">
    <source>
        <dbReference type="ARBA" id="ARBA00022723"/>
    </source>
</evidence>
<organism evidence="13 14">
    <name type="scientific">Serinus canaria</name>
    <name type="common">Island canary</name>
    <name type="synonym">Fringilla canaria</name>
    <dbReference type="NCBI Taxonomy" id="9135"/>
    <lineage>
        <taxon>Eukaryota</taxon>
        <taxon>Metazoa</taxon>
        <taxon>Chordata</taxon>
        <taxon>Craniata</taxon>
        <taxon>Vertebrata</taxon>
        <taxon>Euteleostomi</taxon>
        <taxon>Archelosauria</taxon>
        <taxon>Archosauria</taxon>
        <taxon>Dinosauria</taxon>
        <taxon>Saurischia</taxon>
        <taxon>Theropoda</taxon>
        <taxon>Coelurosauria</taxon>
        <taxon>Aves</taxon>
        <taxon>Neognathae</taxon>
        <taxon>Neoaves</taxon>
        <taxon>Telluraves</taxon>
        <taxon>Australaves</taxon>
        <taxon>Passeriformes</taxon>
        <taxon>Passeroidea</taxon>
        <taxon>Fringillidae</taxon>
        <taxon>Carduelinae</taxon>
        <taxon>Serinus</taxon>
    </lineage>
</organism>
<dbReference type="Pfam" id="PF01096">
    <property type="entry name" value="Zn_ribbon_TFIIS"/>
    <property type="match status" value="1"/>
</dbReference>
<accession>A0A8C9MZG8</accession>
<feature type="binding site" evidence="10">
    <location>
        <position position="39"/>
    </location>
    <ligand>
        <name>Zn(2+)</name>
        <dbReference type="ChEBI" id="CHEBI:29105"/>
        <label>1</label>
    </ligand>
</feature>
<keyword evidence="5 10" id="KW-0862">Zinc</keyword>
<dbReference type="PROSITE" id="PS01030">
    <property type="entry name" value="RNA_POL_M_15KD"/>
    <property type="match status" value="1"/>
</dbReference>
<feature type="zinc finger region" description="C4-type" evidence="11">
    <location>
        <begin position="18"/>
        <end position="39"/>
    </location>
</feature>
<dbReference type="InterPro" id="IPR034004">
    <property type="entry name" value="Zn_ribbon_RPA12_C"/>
</dbReference>
<keyword evidence="6 9" id="KW-0804">Transcription</keyword>
<feature type="binding site" evidence="10">
    <location>
        <position position="18"/>
    </location>
    <ligand>
        <name>Zn(2+)</name>
        <dbReference type="ChEBI" id="CHEBI:29105"/>
        <label>1</label>
    </ligand>
</feature>
<evidence type="ECO:0000256" key="1">
    <source>
        <dbReference type="ARBA" id="ARBA00004604"/>
    </source>
</evidence>